<reference evidence="2" key="1">
    <citation type="submission" date="2010-01" db="EMBL/GenBank/DDBJ databases">
        <title>Genome fragments of uncultured bacteria from the North Pacific subtropical Gyre.</title>
        <authorList>
            <person name="Pham V.D."/>
            <person name="Delong E.F."/>
        </authorList>
    </citation>
    <scope>NUCLEOTIDE SEQUENCE</scope>
</reference>
<name>E7C271_9GAMM</name>
<dbReference type="InterPro" id="IPR025865">
    <property type="entry name" value="CobS_N_dom"/>
</dbReference>
<accession>E7C271</accession>
<dbReference type="EMBL" id="GU567958">
    <property type="protein sequence ID" value="ADI21545.1"/>
    <property type="molecule type" value="Genomic_DNA"/>
</dbReference>
<evidence type="ECO:0000313" key="2">
    <source>
        <dbReference type="EMBL" id="ADI21545.1"/>
    </source>
</evidence>
<dbReference type="AlphaFoldDB" id="E7C271"/>
<evidence type="ECO:0000259" key="1">
    <source>
        <dbReference type="Pfam" id="PF12556"/>
    </source>
</evidence>
<proteinExistence type="predicted"/>
<protein>
    <submittedName>
        <fullName evidence="2">MoxR-like ATPases</fullName>
    </submittedName>
</protein>
<organism evidence="2">
    <name type="scientific">uncultured gamma proteobacterium HF0070_25G02</name>
    <dbReference type="NCBI Taxonomy" id="723566"/>
    <lineage>
        <taxon>Bacteria</taxon>
        <taxon>Pseudomonadati</taxon>
        <taxon>Pseudomonadota</taxon>
        <taxon>Gammaproteobacteria</taxon>
        <taxon>environmental samples</taxon>
    </lineage>
</organism>
<feature type="domain" description="Cobaltochelatase subunit CobS N-terminal" evidence="1">
    <location>
        <begin position="9"/>
        <end position="39"/>
    </location>
</feature>
<dbReference type="Pfam" id="PF12556">
    <property type="entry name" value="CobS_N"/>
    <property type="match status" value="1"/>
</dbReference>
<sequence length="80" mass="9020">MKFDNFSIQEPDSNVKVKDTFEIDSNLKVDSFSESNEYVPKLDADYCFDKATTLSILAGFQNNRRVMVQGLHGSGKSTSY</sequence>